<dbReference type="UniPathway" id="UPA00588">
    <property type="reaction ID" value="UER00659"/>
</dbReference>
<comment type="catalytic activity">
    <reaction evidence="11">
        <text>adenosine + ATP = AMP + ADP + H(+)</text>
        <dbReference type="Rhea" id="RHEA:20824"/>
        <dbReference type="ChEBI" id="CHEBI:15378"/>
        <dbReference type="ChEBI" id="CHEBI:16335"/>
        <dbReference type="ChEBI" id="CHEBI:30616"/>
        <dbReference type="ChEBI" id="CHEBI:456215"/>
        <dbReference type="ChEBI" id="CHEBI:456216"/>
        <dbReference type="EC" id="2.7.1.20"/>
    </reaction>
</comment>
<dbReference type="GO" id="GO:0006166">
    <property type="term" value="P:purine ribonucleoside salvage"/>
    <property type="evidence" value="ECO:0007669"/>
    <property type="project" value="UniProtKB-KW"/>
</dbReference>
<protein>
    <recommendedName>
        <fullName evidence="4 11">Adenosine kinase</fullName>
        <shortName evidence="11">AK</shortName>
        <ecNumber evidence="4 11">2.7.1.20</ecNumber>
    </recommendedName>
    <alternativeName>
        <fullName evidence="11">Adenosine 5'-phosphotransferase</fullName>
    </alternativeName>
</protein>
<reference evidence="13" key="1">
    <citation type="submission" date="2016-04" db="EMBL/GenBank/DDBJ databases">
        <authorList>
            <person name="Nguyen H.D."/>
            <person name="Samba Siva P."/>
            <person name="Cullis J."/>
            <person name="Levesque C.A."/>
            <person name="Hambleton S."/>
        </authorList>
    </citation>
    <scope>NUCLEOTIDE SEQUENCE</scope>
    <source>
        <strain evidence="13">DAOMC 236416</strain>
    </source>
</reference>
<keyword evidence="7 11" id="KW-0547">Nucleotide-binding</keyword>
<keyword evidence="8 11" id="KW-0418">Kinase</keyword>
<dbReference type="InterPro" id="IPR011611">
    <property type="entry name" value="PfkB_dom"/>
</dbReference>
<reference evidence="13" key="2">
    <citation type="journal article" date="2019" name="IMA Fungus">
        <title>Genome sequencing and comparison of five Tilletia species to identify candidate genes for the detection of regulated species infecting wheat.</title>
        <authorList>
            <person name="Nguyen H.D.T."/>
            <person name="Sultana T."/>
            <person name="Kesanakurti P."/>
            <person name="Hambleton S."/>
        </authorList>
    </citation>
    <scope>NUCLEOTIDE SEQUENCE</scope>
    <source>
        <strain evidence="13">DAOMC 236416</strain>
    </source>
</reference>
<dbReference type="GO" id="GO:0044209">
    <property type="term" value="P:AMP salvage"/>
    <property type="evidence" value="ECO:0007669"/>
    <property type="project" value="UniProtKB-UniRule"/>
</dbReference>
<dbReference type="GO" id="GO:0005829">
    <property type="term" value="C:cytosol"/>
    <property type="evidence" value="ECO:0007669"/>
    <property type="project" value="TreeGrafter"/>
</dbReference>
<evidence type="ECO:0000313" key="13">
    <source>
        <dbReference type="EMBL" id="KAE8256416.1"/>
    </source>
</evidence>
<dbReference type="InterPro" id="IPR001805">
    <property type="entry name" value="Adenokinase"/>
</dbReference>
<comment type="similarity">
    <text evidence="3 11">Belongs to the carbohydrate kinase PfkB family.</text>
</comment>
<keyword evidence="5 11" id="KW-0808">Transferase</keyword>
<dbReference type="AlphaFoldDB" id="A0A177TB61"/>
<dbReference type="EMBL" id="LWDF02000131">
    <property type="protein sequence ID" value="KAE8256416.1"/>
    <property type="molecule type" value="Genomic_DNA"/>
</dbReference>
<comment type="caution">
    <text evidence="13">The sequence shown here is derived from an EMBL/GenBank/DDBJ whole genome shotgun (WGS) entry which is preliminary data.</text>
</comment>
<dbReference type="PROSITE" id="PS00584">
    <property type="entry name" value="PFKB_KINASES_2"/>
    <property type="match status" value="1"/>
</dbReference>
<comment type="function">
    <text evidence="11">ATP dependent phosphorylation of adenosine and other related nucleoside analogs to monophosphate derivatives.</text>
</comment>
<dbReference type="PANTHER" id="PTHR45769">
    <property type="entry name" value="ADENOSINE KINASE"/>
    <property type="match status" value="1"/>
</dbReference>
<evidence type="ECO:0000256" key="1">
    <source>
        <dbReference type="ARBA" id="ARBA00001946"/>
    </source>
</evidence>
<dbReference type="GO" id="GO:0005524">
    <property type="term" value="F:ATP binding"/>
    <property type="evidence" value="ECO:0007669"/>
    <property type="project" value="UniProtKB-UniRule"/>
</dbReference>
<dbReference type="Gene3D" id="3.30.1110.10">
    <property type="match status" value="1"/>
</dbReference>
<organism evidence="13 14">
    <name type="scientific">Tilletia indica</name>
    <dbReference type="NCBI Taxonomy" id="43049"/>
    <lineage>
        <taxon>Eukaryota</taxon>
        <taxon>Fungi</taxon>
        <taxon>Dikarya</taxon>
        <taxon>Basidiomycota</taxon>
        <taxon>Ustilaginomycotina</taxon>
        <taxon>Exobasidiomycetes</taxon>
        <taxon>Tilletiales</taxon>
        <taxon>Tilletiaceae</taxon>
        <taxon>Tilletia</taxon>
    </lineage>
</organism>
<accession>A0A177TB61</accession>
<evidence type="ECO:0000256" key="3">
    <source>
        <dbReference type="ARBA" id="ARBA00010688"/>
    </source>
</evidence>
<gene>
    <name evidence="13" type="ORF">A4X13_0g2661</name>
</gene>
<evidence type="ECO:0000256" key="2">
    <source>
        <dbReference type="ARBA" id="ARBA00004801"/>
    </source>
</evidence>
<evidence type="ECO:0000256" key="9">
    <source>
        <dbReference type="ARBA" id="ARBA00022840"/>
    </source>
</evidence>
<evidence type="ECO:0000256" key="6">
    <source>
        <dbReference type="ARBA" id="ARBA00022726"/>
    </source>
</evidence>
<dbReference type="CDD" id="cd01168">
    <property type="entry name" value="adenosine_kinase"/>
    <property type="match status" value="1"/>
</dbReference>
<evidence type="ECO:0000259" key="12">
    <source>
        <dbReference type="Pfam" id="PF00294"/>
    </source>
</evidence>
<evidence type="ECO:0000313" key="14">
    <source>
        <dbReference type="Proteomes" id="UP000077521"/>
    </source>
</evidence>
<dbReference type="SUPFAM" id="SSF53613">
    <property type="entry name" value="Ribokinase-like"/>
    <property type="match status" value="1"/>
</dbReference>
<dbReference type="Gene3D" id="3.40.1190.20">
    <property type="match status" value="1"/>
</dbReference>
<feature type="domain" description="Carbohydrate kinase PfkB" evidence="12">
    <location>
        <begin position="31"/>
        <end position="337"/>
    </location>
</feature>
<dbReference type="GO" id="GO:0005634">
    <property type="term" value="C:nucleus"/>
    <property type="evidence" value="ECO:0007669"/>
    <property type="project" value="TreeGrafter"/>
</dbReference>
<evidence type="ECO:0000256" key="11">
    <source>
        <dbReference type="RuleBase" id="RU368116"/>
    </source>
</evidence>
<dbReference type="OrthoDB" id="432447at2759"/>
<comment type="pathway">
    <text evidence="2 11">Purine metabolism; AMP biosynthesis via salvage pathway; AMP from adenosine: step 1/1.</text>
</comment>
<dbReference type="PRINTS" id="PR00989">
    <property type="entry name" value="ADENOKINASE"/>
</dbReference>
<keyword evidence="14" id="KW-1185">Reference proteome</keyword>
<dbReference type="PANTHER" id="PTHR45769:SF3">
    <property type="entry name" value="ADENOSINE KINASE"/>
    <property type="match status" value="1"/>
</dbReference>
<dbReference type="InterPro" id="IPR029056">
    <property type="entry name" value="Ribokinase-like"/>
</dbReference>
<keyword evidence="9 11" id="KW-0067">ATP-binding</keyword>
<feature type="active site" description="Proton acceptor" evidence="10">
    <location>
        <position position="296"/>
    </location>
</feature>
<keyword evidence="11" id="KW-0460">Magnesium</keyword>
<evidence type="ECO:0000256" key="7">
    <source>
        <dbReference type="ARBA" id="ARBA00022741"/>
    </source>
</evidence>
<evidence type="ECO:0000256" key="8">
    <source>
        <dbReference type="ARBA" id="ARBA00022777"/>
    </source>
</evidence>
<proteinExistence type="inferred from homology"/>
<dbReference type="Pfam" id="PF00294">
    <property type="entry name" value="PfkB"/>
    <property type="match status" value="1"/>
</dbReference>
<dbReference type="InterPro" id="IPR002173">
    <property type="entry name" value="Carboh/pur_kinase_PfkB_CS"/>
</dbReference>
<evidence type="ECO:0000256" key="4">
    <source>
        <dbReference type="ARBA" id="ARBA00012119"/>
    </source>
</evidence>
<name>A0A177TB61_9BASI</name>
<dbReference type="GO" id="GO:0006144">
    <property type="term" value="P:purine nucleobase metabolic process"/>
    <property type="evidence" value="ECO:0007669"/>
    <property type="project" value="TreeGrafter"/>
</dbReference>
<sequence>MVSKYAFVGFGNPLLDMSIRDGEEVLKKYELKPNDAILAEEKHLSIYKHIVDNYDVTYVAGGASQNTSRCAQYILPENSTVYFGAVGEDDLAKQLRAANDREGLRSAYQVKEGVPTGSCAVVITGHDRSLCTNLGAAEKFDKSHLDSPELQEILNNGKFFYMEGYFLTHGLETALIVAKKAKETGATFAINLSAPFIPQFFSSQLDQILPYTSIVIGNESEAETYAGSHDISSTDLPTVAKAIANFASELPSSVKRRVILTHGAEPSVLAVQGEEKTTSFPVKPIDNIVDTNGAGDAFAGGVLGALFLEQPIEKAIEAGNTLGGLCIGQNGPVLPHPKVQVL</sequence>
<dbReference type="GO" id="GO:0004001">
    <property type="term" value="F:adenosine kinase activity"/>
    <property type="evidence" value="ECO:0007669"/>
    <property type="project" value="UniProtKB-UniRule"/>
</dbReference>
<keyword evidence="6 11" id="KW-0660">Purine salvage</keyword>
<comment type="cofactor">
    <cofactor evidence="1 11">
        <name>Mg(2+)</name>
        <dbReference type="ChEBI" id="CHEBI:18420"/>
    </cofactor>
</comment>
<dbReference type="Proteomes" id="UP000077521">
    <property type="component" value="Unassembled WGS sequence"/>
</dbReference>
<evidence type="ECO:0000256" key="10">
    <source>
        <dbReference type="PIRSR" id="PIRSR601805-1"/>
    </source>
</evidence>
<dbReference type="EC" id="2.7.1.20" evidence="4 11"/>
<evidence type="ECO:0000256" key="5">
    <source>
        <dbReference type="ARBA" id="ARBA00022679"/>
    </source>
</evidence>